<feature type="transmembrane region" description="Helical" evidence="1">
    <location>
        <begin position="38"/>
        <end position="58"/>
    </location>
</feature>
<keyword evidence="1" id="KW-0812">Transmembrane</keyword>
<evidence type="ECO:0000256" key="1">
    <source>
        <dbReference type="SAM" id="Phobius"/>
    </source>
</evidence>
<name>A0A0V0HLE1_SOLCH</name>
<sequence>MIKVLCKPSIWHSLIFIRITLSLVSFPLSSLDRLCHDFIGQMCMPTGFLDCPFLLLFFGKRCSSAHISLKYVLNMRL</sequence>
<dbReference type="EMBL" id="GEDG01018562">
    <property type="protein sequence ID" value="JAP20681.1"/>
    <property type="molecule type" value="Transcribed_RNA"/>
</dbReference>
<evidence type="ECO:0000313" key="2">
    <source>
        <dbReference type="EMBL" id="JAP20681.1"/>
    </source>
</evidence>
<accession>A0A0V0HLE1</accession>
<reference evidence="2" key="1">
    <citation type="submission" date="2015-12" db="EMBL/GenBank/DDBJ databases">
        <title>Gene expression during late stages of embryo sac development: a critical building block for successful pollen-pistil interactions.</title>
        <authorList>
            <person name="Liu Y."/>
            <person name="Joly V."/>
            <person name="Sabar M."/>
            <person name="Matton D.P."/>
        </authorList>
    </citation>
    <scope>NUCLEOTIDE SEQUENCE</scope>
</reference>
<organism evidence="2">
    <name type="scientific">Solanum chacoense</name>
    <name type="common">Chaco potato</name>
    <dbReference type="NCBI Taxonomy" id="4108"/>
    <lineage>
        <taxon>Eukaryota</taxon>
        <taxon>Viridiplantae</taxon>
        <taxon>Streptophyta</taxon>
        <taxon>Embryophyta</taxon>
        <taxon>Tracheophyta</taxon>
        <taxon>Spermatophyta</taxon>
        <taxon>Magnoliopsida</taxon>
        <taxon>eudicotyledons</taxon>
        <taxon>Gunneridae</taxon>
        <taxon>Pentapetalae</taxon>
        <taxon>asterids</taxon>
        <taxon>lamiids</taxon>
        <taxon>Solanales</taxon>
        <taxon>Solanaceae</taxon>
        <taxon>Solanoideae</taxon>
        <taxon>Solaneae</taxon>
        <taxon>Solanum</taxon>
    </lineage>
</organism>
<keyword evidence="1" id="KW-0472">Membrane</keyword>
<keyword evidence="1" id="KW-1133">Transmembrane helix</keyword>
<feature type="transmembrane region" description="Helical" evidence="1">
    <location>
        <begin position="9"/>
        <end position="26"/>
    </location>
</feature>
<proteinExistence type="predicted"/>
<dbReference type="AlphaFoldDB" id="A0A0V0HLE1"/>
<protein>
    <submittedName>
        <fullName evidence="2">Putative ovule protein</fullName>
    </submittedName>
</protein>